<comment type="caution">
    <text evidence="7">The sequence shown here is derived from an EMBL/GenBank/DDBJ whole genome shotgun (WGS) entry which is preliminary data.</text>
</comment>
<feature type="transmembrane region" description="Helical" evidence="6">
    <location>
        <begin position="43"/>
        <end position="61"/>
    </location>
</feature>
<keyword evidence="4 6" id="KW-1133">Transmembrane helix</keyword>
<reference evidence="7 8" key="1">
    <citation type="submission" date="2019-03" db="EMBL/GenBank/DDBJ databases">
        <title>New insights into Acidothiobacillus thiooxidans sulfur metabolism through coupled gene expression, solution geochemistry, microscopy and spectroscopy analyses.</title>
        <authorList>
            <person name="Camacho D."/>
            <person name="Frazao R."/>
            <person name="Fouillen A."/>
            <person name="Nanci A."/>
            <person name="Lang B.F."/>
            <person name="Apte S.C."/>
            <person name="Baron C."/>
            <person name="Warren L.A."/>
        </authorList>
    </citation>
    <scope>NUCLEOTIDE SEQUENCE [LARGE SCALE GENOMIC DNA]</scope>
    <source>
        <strain evidence="7 8">ATCC 19377</strain>
    </source>
</reference>
<dbReference type="InterPro" id="IPR038730">
    <property type="entry name" value="HyfE-like"/>
</dbReference>
<gene>
    <name evidence="7" type="ORF">DLNHIDIE_01436</name>
</gene>
<evidence type="ECO:0000256" key="1">
    <source>
        <dbReference type="ARBA" id="ARBA00004651"/>
    </source>
</evidence>
<feature type="transmembrane region" description="Helical" evidence="6">
    <location>
        <begin position="67"/>
        <end position="90"/>
    </location>
</feature>
<protein>
    <recommendedName>
        <fullName evidence="9">Formate hydrogenlyase</fullName>
    </recommendedName>
</protein>
<dbReference type="AlphaFoldDB" id="A0A543Q5G4"/>
<evidence type="ECO:0000256" key="4">
    <source>
        <dbReference type="ARBA" id="ARBA00022989"/>
    </source>
</evidence>
<evidence type="ECO:0000256" key="6">
    <source>
        <dbReference type="SAM" id="Phobius"/>
    </source>
</evidence>
<dbReference type="PANTHER" id="PTHR38601:SF1">
    <property type="entry name" value="HYDROGENASE-4 COMPONENT E"/>
    <property type="match status" value="1"/>
</dbReference>
<evidence type="ECO:0000256" key="5">
    <source>
        <dbReference type="ARBA" id="ARBA00023136"/>
    </source>
</evidence>
<feature type="transmembrane region" description="Helical" evidence="6">
    <location>
        <begin position="189"/>
        <end position="207"/>
    </location>
</feature>
<evidence type="ECO:0000313" key="8">
    <source>
        <dbReference type="Proteomes" id="UP000315403"/>
    </source>
</evidence>
<evidence type="ECO:0000313" key="7">
    <source>
        <dbReference type="EMBL" id="TQN51563.1"/>
    </source>
</evidence>
<dbReference type="PANTHER" id="PTHR38601">
    <property type="entry name" value="HYDROGENASE-4 COMPONENT E"/>
    <property type="match status" value="1"/>
</dbReference>
<sequence>MIMHSILAHSAIISPVLRILAAWMLVLSFALLAQRRLLSLIRLLAWQGVTLAVGTALVGQLTGDPVLWVSAVLTLSIKGILMPYVLHYLLRRLQVRGDVEMTLNVPSTQLLGILLVVFAFSIAAPLDGYLPAATHGMLGIALAAFLLSFLMMITRRKAISQIVGFLAMDNALFFAATSATLGMPLIVELGIALDTLIGLVVIGVFFFQIRDTFDSLDLHYLEHIREDK</sequence>
<feature type="transmembrane region" description="Helical" evidence="6">
    <location>
        <begin position="102"/>
        <end position="123"/>
    </location>
</feature>
<accession>A0A543Q5G4</accession>
<comment type="subcellular location">
    <subcellularLocation>
        <location evidence="1">Cell membrane</location>
        <topology evidence="1">Multi-pass membrane protein</topology>
    </subcellularLocation>
</comment>
<feature type="transmembrane region" description="Helical" evidence="6">
    <location>
        <begin position="162"/>
        <end position="183"/>
    </location>
</feature>
<feature type="transmembrane region" description="Helical" evidence="6">
    <location>
        <begin position="129"/>
        <end position="150"/>
    </location>
</feature>
<dbReference type="EMBL" id="SZUV01000001">
    <property type="protein sequence ID" value="TQN51563.1"/>
    <property type="molecule type" value="Genomic_DNA"/>
</dbReference>
<evidence type="ECO:0000256" key="2">
    <source>
        <dbReference type="ARBA" id="ARBA00022475"/>
    </source>
</evidence>
<keyword evidence="5 6" id="KW-0472">Membrane</keyword>
<dbReference type="Proteomes" id="UP000315403">
    <property type="component" value="Unassembled WGS sequence"/>
</dbReference>
<evidence type="ECO:0008006" key="9">
    <source>
        <dbReference type="Google" id="ProtNLM"/>
    </source>
</evidence>
<proteinExistence type="predicted"/>
<keyword evidence="3 6" id="KW-0812">Transmembrane</keyword>
<keyword evidence="2" id="KW-1003">Cell membrane</keyword>
<organism evidence="7 8">
    <name type="scientific">Acidithiobacillus thiooxidans ATCC 19377</name>
    <dbReference type="NCBI Taxonomy" id="637390"/>
    <lineage>
        <taxon>Bacteria</taxon>
        <taxon>Pseudomonadati</taxon>
        <taxon>Pseudomonadota</taxon>
        <taxon>Acidithiobacillia</taxon>
        <taxon>Acidithiobacillales</taxon>
        <taxon>Acidithiobacillaceae</taxon>
        <taxon>Acidithiobacillus</taxon>
    </lineage>
</organism>
<feature type="transmembrane region" description="Helical" evidence="6">
    <location>
        <begin position="6"/>
        <end position="31"/>
    </location>
</feature>
<name>A0A543Q5G4_ACITH</name>
<evidence type="ECO:0000256" key="3">
    <source>
        <dbReference type="ARBA" id="ARBA00022692"/>
    </source>
</evidence>
<dbReference type="GO" id="GO:0005886">
    <property type="term" value="C:plasma membrane"/>
    <property type="evidence" value="ECO:0007669"/>
    <property type="project" value="UniProtKB-SubCell"/>
</dbReference>